<evidence type="ECO:0000313" key="2">
    <source>
        <dbReference type="EMBL" id="KAK2102966.1"/>
    </source>
</evidence>
<sequence>FHTLLKGAPYACGRKRSGSIPIPELVNGGGDNAWNILAWGCQAAGNEAEAEGTTPIPRPQQAPGAPPTKGALPGGLASTPGICPQGWPES</sequence>
<dbReference type="EMBL" id="JASSZA010000009">
    <property type="protein sequence ID" value="KAK2102966.1"/>
    <property type="molecule type" value="Genomic_DNA"/>
</dbReference>
<comment type="caution">
    <text evidence="2">The sequence shown here is derived from an EMBL/GenBank/DDBJ whole genome shotgun (WGS) entry which is preliminary data.</text>
</comment>
<evidence type="ECO:0000313" key="3">
    <source>
        <dbReference type="Proteomes" id="UP001266305"/>
    </source>
</evidence>
<proteinExistence type="predicted"/>
<evidence type="ECO:0000256" key="1">
    <source>
        <dbReference type="SAM" id="MobiDB-lite"/>
    </source>
</evidence>
<reference evidence="2 3" key="1">
    <citation type="submission" date="2023-05" db="EMBL/GenBank/DDBJ databases">
        <title>B98-5 Cell Line De Novo Hybrid Assembly: An Optical Mapping Approach.</title>
        <authorList>
            <person name="Kananen K."/>
            <person name="Auerbach J.A."/>
            <person name="Kautto E."/>
            <person name="Blachly J.S."/>
        </authorList>
    </citation>
    <scope>NUCLEOTIDE SEQUENCE [LARGE SCALE GENOMIC DNA]</scope>
    <source>
        <strain evidence="2">B95-8</strain>
        <tissue evidence="2">Cell line</tissue>
    </source>
</reference>
<protein>
    <submittedName>
        <fullName evidence="2">Uncharacterized protein</fullName>
    </submittedName>
</protein>
<feature type="region of interest" description="Disordered" evidence="1">
    <location>
        <begin position="46"/>
        <end position="90"/>
    </location>
</feature>
<keyword evidence="3" id="KW-1185">Reference proteome</keyword>
<feature type="compositionally biased region" description="Pro residues" evidence="1">
    <location>
        <begin position="56"/>
        <end position="66"/>
    </location>
</feature>
<feature type="non-terminal residue" evidence="2">
    <location>
        <position position="90"/>
    </location>
</feature>
<dbReference type="Proteomes" id="UP001266305">
    <property type="component" value="Unassembled WGS sequence"/>
</dbReference>
<accession>A0ABQ9V1I0</accession>
<feature type="non-terminal residue" evidence="2">
    <location>
        <position position="1"/>
    </location>
</feature>
<gene>
    <name evidence="2" type="ORF">P7K49_020633</name>
</gene>
<organism evidence="2 3">
    <name type="scientific">Saguinus oedipus</name>
    <name type="common">Cotton-top tamarin</name>
    <name type="synonym">Oedipomidas oedipus</name>
    <dbReference type="NCBI Taxonomy" id="9490"/>
    <lineage>
        <taxon>Eukaryota</taxon>
        <taxon>Metazoa</taxon>
        <taxon>Chordata</taxon>
        <taxon>Craniata</taxon>
        <taxon>Vertebrata</taxon>
        <taxon>Euteleostomi</taxon>
        <taxon>Mammalia</taxon>
        <taxon>Eutheria</taxon>
        <taxon>Euarchontoglires</taxon>
        <taxon>Primates</taxon>
        <taxon>Haplorrhini</taxon>
        <taxon>Platyrrhini</taxon>
        <taxon>Cebidae</taxon>
        <taxon>Callitrichinae</taxon>
        <taxon>Saguinus</taxon>
    </lineage>
</organism>
<name>A0ABQ9V1I0_SAGOE</name>